<dbReference type="EMBL" id="SDAM02000053">
    <property type="protein sequence ID" value="KAH6834073.1"/>
    <property type="molecule type" value="Genomic_DNA"/>
</dbReference>
<sequence>MHQLMAISQDLAFYGGRWEWSVEDLKLDLLDAEQACGNWQPDAYVQNNNCFRRIRSQLAAKNIDIHLLNFYRKGLQWEERFHNLNGRLTKGWSQYDTAENRVQDYSPTWTTIA</sequence>
<accession>A0AAD4JHR0</accession>
<proteinExistence type="predicted"/>
<reference evidence="1 2" key="1">
    <citation type="journal article" date="2021" name="Nat. Commun.">
        <title>Incipient diploidization of the medicinal plant Perilla within 10,000 years.</title>
        <authorList>
            <person name="Zhang Y."/>
            <person name="Shen Q."/>
            <person name="Leng L."/>
            <person name="Zhang D."/>
            <person name="Chen S."/>
            <person name="Shi Y."/>
            <person name="Ning Z."/>
            <person name="Chen S."/>
        </authorList>
    </citation>
    <scope>NUCLEOTIDE SEQUENCE [LARGE SCALE GENOMIC DNA]</scope>
    <source>
        <strain evidence="2">cv. PC099</strain>
    </source>
</reference>
<keyword evidence="2" id="KW-1185">Reference proteome</keyword>
<organism evidence="1 2">
    <name type="scientific">Perilla frutescens var. hirtella</name>
    <name type="common">Perilla citriodora</name>
    <name type="synonym">Perilla setoyensis</name>
    <dbReference type="NCBI Taxonomy" id="608512"/>
    <lineage>
        <taxon>Eukaryota</taxon>
        <taxon>Viridiplantae</taxon>
        <taxon>Streptophyta</taxon>
        <taxon>Embryophyta</taxon>
        <taxon>Tracheophyta</taxon>
        <taxon>Spermatophyta</taxon>
        <taxon>Magnoliopsida</taxon>
        <taxon>eudicotyledons</taxon>
        <taxon>Gunneridae</taxon>
        <taxon>Pentapetalae</taxon>
        <taxon>asterids</taxon>
        <taxon>lamiids</taxon>
        <taxon>Lamiales</taxon>
        <taxon>Lamiaceae</taxon>
        <taxon>Nepetoideae</taxon>
        <taxon>Elsholtzieae</taxon>
        <taxon>Perilla</taxon>
    </lineage>
</organism>
<gene>
    <name evidence="1" type="ORF">C2S53_013360</name>
</gene>
<dbReference type="Proteomes" id="UP001190926">
    <property type="component" value="Unassembled WGS sequence"/>
</dbReference>
<evidence type="ECO:0000313" key="1">
    <source>
        <dbReference type="EMBL" id="KAH6834073.1"/>
    </source>
</evidence>
<comment type="caution">
    <text evidence="1">The sequence shown here is derived from an EMBL/GenBank/DDBJ whole genome shotgun (WGS) entry which is preliminary data.</text>
</comment>
<evidence type="ECO:0000313" key="2">
    <source>
        <dbReference type="Proteomes" id="UP001190926"/>
    </source>
</evidence>
<dbReference type="AlphaFoldDB" id="A0AAD4JHR0"/>
<protein>
    <submittedName>
        <fullName evidence="1">Uncharacterized protein</fullName>
    </submittedName>
</protein>
<name>A0AAD4JHR0_PERFH</name>